<name>A0A0K2S125_9MICC</name>
<protein>
    <submittedName>
        <fullName evidence="2">Uncharacterized protein</fullName>
    </submittedName>
</protein>
<evidence type="ECO:0000256" key="1">
    <source>
        <dbReference type="SAM" id="MobiDB-lite"/>
    </source>
</evidence>
<accession>A0A0K2S125</accession>
<dbReference type="Proteomes" id="UP000066203">
    <property type="component" value="Chromosome"/>
</dbReference>
<feature type="compositionally biased region" description="Basic and acidic residues" evidence="1">
    <location>
        <begin position="53"/>
        <end position="71"/>
    </location>
</feature>
<proteinExistence type="predicted"/>
<dbReference type="EMBL" id="AP014938">
    <property type="protein sequence ID" value="BAS20735.1"/>
    <property type="molecule type" value="Genomic_DNA"/>
</dbReference>
<dbReference type="AlphaFoldDB" id="A0A0K2S125"/>
<feature type="region of interest" description="Disordered" evidence="1">
    <location>
        <begin position="1"/>
        <end position="77"/>
    </location>
</feature>
<evidence type="ECO:0000313" key="2">
    <source>
        <dbReference type="EMBL" id="BAS20735.1"/>
    </source>
</evidence>
<gene>
    <name evidence="2" type="ORF">RM6536_1488</name>
</gene>
<sequence>MRLTDTSHHNLHNFPPLGTSRKPTPCTCTAPTILPGTRDGRILPPALPPRATTETRARESPRLPEKFRERGLQAFTS</sequence>
<reference evidence="3" key="1">
    <citation type="submission" date="2015-08" db="EMBL/GenBank/DDBJ databases">
        <title>Complete genome sequence of Rothia mucilaginosa strain NUM-Rm6536.</title>
        <authorList>
            <person name="Nambu T."/>
        </authorList>
    </citation>
    <scope>NUCLEOTIDE SEQUENCE [LARGE SCALE GENOMIC DNA]</scope>
    <source>
        <strain evidence="3">NUM-Rm6536</strain>
    </source>
</reference>
<organism evidence="2">
    <name type="scientific">Rothia mucilaginosa</name>
    <dbReference type="NCBI Taxonomy" id="43675"/>
    <lineage>
        <taxon>Bacteria</taxon>
        <taxon>Bacillati</taxon>
        <taxon>Actinomycetota</taxon>
        <taxon>Actinomycetes</taxon>
        <taxon>Micrococcales</taxon>
        <taxon>Micrococcaceae</taxon>
        <taxon>Rothia</taxon>
    </lineage>
</organism>
<evidence type="ECO:0000313" key="3">
    <source>
        <dbReference type="Proteomes" id="UP000066203"/>
    </source>
</evidence>